<sequence>MTLLGKSINFFMFQVLVGSHSPPSMYSHRHVEPLLSSRCRHASPLNPCRAAEPMSSRHVEPLLSSRCRHASPLNPCRAAEPMSSRCCICRAAAHRRLLLFNVVFMVNHLSSESVQRHESSTSSSGKTFACGHTPAVL</sequence>
<reference evidence="2 3" key="1">
    <citation type="submission" date="2023-08" db="EMBL/GenBank/DDBJ databases">
        <title>A Necator americanus chromosomal reference genome.</title>
        <authorList>
            <person name="Ilik V."/>
            <person name="Petrzelkova K.J."/>
            <person name="Pardy F."/>
            <person name="Fuh T."/>
            <person name="Niatou-Singa F.S."/>
            <person name="Gouil Q."/>
            <person name="Baker L."/>
            <person name="Ritchie M.E."/>
            <person name="Jex A.R."/>
            <person name="Gazzola D."/>
            <person name="Li H."/>
            <person name="Toshio Fujiwara R."/>
            <person name="Zhan B."/>
            <person name="Aroian R.V."/>
            <person name="Pafco B."/>
            <person name="Schwarz E.M."/>
        </authorList>
    </citation>
    <scope>NUCLEOTIDE SEQUENCE [LARGE SCALE GENOMIC DNA]</scope>
    <source>
        <strain evidence="2 3">Aroian</strain>
        <tissue evidence="2">Whole animal</tissue>
    </source>
</reference>
<organism evidence="2 3">
    <name type="scientific">Necator americanus</name>
    <name type="common">Human hookworm</name>
    <dbReference type="NCBI Taxonomy" id="51031"/>
    <lineage>
        <taxon>Eukaryota</taxon>
        <taxon>Metazoa</taxon>
        <taxon>Ecdysozoa</taxon>
        <taxon>Nematoda</taxon>
        <taxon>Chromadorea</taxon>
        <taxon>Rhabditida</taxon>
        <taxon>Rhabditina</taxon>
        <taxon>Rhabditomorpha</taxon>
        <taxon>Strongyloidea</taxon>
        <taxon>Ancylostomatidae</taxon>
        <taxon>Bunostominae</taxon>
        <taxon>Necator</taxon>
    </lineage>
</organism>
<dbReference type="Proteomes" id="UP001303046">
    <property type="component" value="Unassembled WGS sequence"/>
</dbReference>
<comment type="caution">
    <text evidence="2">The sequence shown here is derived from an EMBL/GenBank/DDBJ whole genome shotgun (WGS) entry which is preliminary data.</text>
</comment>
<evidence type="ECO:0000313" key="2">
    <source>
        <dbReference type="EMBL" id="KAK6736819.1"/>
    </source>
</evidence>
<name>A0ABR1CEE6_NECAM</name>
<evidence type="ECO:0000256" key="1">
    <source>
        <dbReference type="SAM" id="MobiDB-lite"/>
    </source>
</evidence>
<evidence type="ECO:0000313" key="3">
    <source>
        <dbReference type="Proteomes" id="UP001303046"/>
    </source>
</evidence>
<keyword evidence="3" id="KW-1185">Reference proteome</keyword>
<dbReference type="EMBL" id="JAVFWL010000002">
    <property type="protein sequence ID" value="KAK6736819.1"/>
    <property type="molecule type" value="Genomic_DNA"/>
</dbReference>
<protein>
    <submittedName>
        <fullName evidence="2">Uncharacterized protein</fullName>
    </submittedName>
</protein>
<feature type="region of interest" description="Disordered" evidence="1">
    <location>
        <begin position="115"/>
        <end position="137"/>
    </location>
</feature>
<accession>A0ABR1CEE6</accession>
<gene>
    <name evidence="2" type="primary">Necator_chrII.g7279</name>
    <name evidence="2" type="ORF">RB195_019486</name>
</gene>
<proteinExistence type="predicted"/>